<evidence type="ECO:0000313" key="2">
    <source>
        <dbReference type="Proteomes" id="UP000614410"/>
    </source>
</evidence>
<sequence length="149" mass="15373">MAAGNLPQPSASTLYAIYFPAGVTITQGGSTSGVQFCAYHGTTSGPEMFYSVLPDFSSPGMSSGCGSGSEFQNVTSVSSHELVEATTDAEVGLETNNAPPLAWYDPTNGEIGDICNGQQRQITGGDGNVYTVQLEWSNVQNACVASSTG</sequence>
<reference evidence="1 2" key="1">
    <citation type="submission" date="2020-10" db="EMBL/GenBank/DDBJ databases">
        <title>Ca. Dormibacterota MAGs.</title>
        <authorList>
            <person name="Montgomery K."/>
        </authorList>
    </citation>
    <scope>NUCLEOTIDE SEQUENCE [LARGE SCALE GENOMIC DNA]</scope>
    <source>
        <strain evidence="1">Mitchell_Peninsula_5</strain>
    </source>
</reference>
<dbReference type="Proteomes" id="UP000614410">
    <property type="component" value="Unassembled WGS sequence"/>
</dbReference>
<accession>A0A934N8J9</accession>
<proteinExistence type="predicted"/>
<protein>
    <submittedName>
        <fullName evidence="1">Uncharacterized protein</fullName>
    </submittedName>
</protein>
<dbReference type="EMBL" id="JAEKNN010000005">
    <property type="protein sequence ID" value="MBJ7607942.1"/>
    <property type="molecule type" value="Genomic_DNA"/>
</dbReference>
<comment type="caution">
    <text evidence="1">The sequence shown here is derived from an EMBL/GenBank/DDBJ whole genome shotgun (WGS) entry which is preliminary data.</text>
</comment>
<gene>
    <name evidence="1" type="ORF">JF887_00720</name>
</gene>
<evidence type="ECO:0000313" key="1">
    <source>
        <dbReference type="EMBL" id="MBJ7607942.1"/>
    </source>
</evidence>
<name>A0A934N8J9_9BACT</name>
<organism evidence="1 2">
    <name type="scientific">Candidatus Amunia macphersoniae</name>
    <dbReference type="NCBI Taxonomy" id="3127014"/>
    <lineage>
        <taxon>Bacteria</taxon>
        <taxon>Bacillati</taxon>
        <taxon>Candidatus Dormiibacterota</taxon>
        <taxon>Candidatus Dormibacteria</taxon>
        <taxon>Candidatus Aeolococcales</taxon>
        <taxon>Candidatus Aeolococcaceae</taxon>
        <taxon>Candidatus Amunia</taxon>
    </lineage>
</organism>
<dbReference type="AlphaFoldDB" id="A0A934N8J9"/>